<dbReference type="EMBL" id="JAVRHK010000024">
    <property type="protein sequence ID" value="MDT0678548.1"/>
    <property type="molecule type" value="Genomic_DNA"/>
</dbReference>
<dbReference type="PROSITE" id="PS51257">
    <property type="entry name" value="PROKAR_LIPOPROTEIN"/>
    <property type="match status" value="1"/>
</dbReference>
<reference evidence="2 3" key="1">
    <citation type="submission" date="2023-09" db="EMBL/GenBank/DDBJ databases">
        <authorList>
            <person name="Rey-Velasco X."/>
        </authorList>
    </citation>
    <scope>NUCLEOTIDE SEQUENCE [LARGE SCALE GENOMIC DNA]</scope>
    <source>
        <strain evidence="2 3">F117</strain>
    </source>
</reference>
<feature type="chain" id="PRO_5046432697" evidence="1">
    <location>
        <begin position="23"/>
        <end position="57"/>
    </location>
</feature>
<keyword evidence="3" id="KW-1185">Reference proteome</keyword>
<accession>A0ABU3DAJ9</accession>
<comment type="caution">
    <text evidence="2">The sequence shown here is derived from an EMBL/GenBank/DDBJ whole genome shotgun (WGS) entry which is preliminary data.</text>
</comment>
<name>A0ABU3DAJ9_9FLAO</name>
<gene>
    <name evidence="2" type="ORF">RM539_18365</name>
</gene>
<organism evidence="2 3">
    <name type="scientific">Autumnicola musiva</name>
    <dbReference type="NCBI Taxonomy" id="3075589"/>
    <lineage>
        <taxon>Bacteria</taxon>
        <taxon>Pseudomonadati</taxon>
        <taxon>Bacteroidota</taxon>
        <taxon>Flavobacteriia</taxon>
        <taxon>Flavobacteriales</taxon>
        <taxon>Flavobacteriaceae</taxon>
        <taxon>Autumnicola</taxon>
    </lineage>
</organism>
<evidence type="ECO:0000313" key="2">
    <source>
        <dbReference type="EMBL" id="MDT0678548.1"/>
    </source>
</evidence>
<evidence type="ECO:0000313" key="3">
    <source>
        <dbReference type="Proteomes" id="UP001262582"/>
    </source>
</evidence>
<dbReference type="Proteomes" id="UP001262582">
    <property type="component" value="Unassembled WGS sequence"/>
</dbReference>
<keyword evidence="1" id="KW-0732">Signal</keyword>
<feature type="signal peptide" evidence="1">
    <location>
        <begin position="1"/>
        <end position="22"/>
    </location>
</feature>
<sequence length="57" mass="6310">MRKNKKLSSAGLLLLSCTALVAQDDMERSLKWIKSLLGGVLNIVRFISMISIKLGTF</sequence>
<evidence type="ECO:0000256" key="1">
    <source>
        <dbReference type="SAM" id="SignalP"/>
    </source>
</evidence>
<dbReference type="RefSeq" id="WP_311504883.1">
    <property type="nucleotide sequence ID" value="NZ_JAVRHK010000024.1"/>
</dbReference>
<protein>
    <submittedName>
        <fullName evidence="2">Uncharacterized protein</fullName>
    </submittedName>
</protein>
<proteinExistence type="predicted"/>